<sequence length="258" mass="28863">MDRDSDRFLRPHSHSTQHSRSYGPDYVLVILLLVYLYGLQGATDLTYALASRLVYLYGLQGATDLTYALASRLVYLYGLQGATDLTYALASRLVYLYGLQGATDLTYALASRLVYLYGLQGATELTYVLACRLVYLHGLRGLVTLRLVLLVRCCFTHPPRYVVFLVATYYLFVIQRPAYFIDICCGAHVFKCAFKGREQELVVGGVAELREASCLPVTMKPGTVVTLAGLPPHPWIRGRECRRGTGQQALEWRTIASQ</sequence>
<gene>
    <name evidence="3" type="ORF">GWK47_034600</name>
</gene>
<feature type="region of interest" description="Disordered" evidence="1">
    <location>
        <begin position="1"/>
        <end position="20"/>
    </location>
</feature>
<protein>
    <submittedName>
        <fullName evidence="3">Uncharacterized protein</fullName>
    </submittedName>
</protein>
<proteinExistence type="predicted"/>
<evidence type="ECO:0000313" key="3">
    <source>
        <dbReference type="EMBL" id="KAG0727463.1"/>
    </source>
</evidence>
<evidence type="ECO:0000313" key="4">
    <source>
        <dbReference type="Proteomes" id="UP000770661"/>
    </source>
</evidence>
<dbReference type="Proteomes" id="UP000770661">
    <property type="component" value="Unassembled WGS sequence"/>
</dbReference>
<keyword evidence="2" id="KW-1133">Transmembrane helix</keyword>
<keyword evidence="2" id="KW-0812">Transmembrane</keyword>
<keyword evidence="4" id="KW-1185">Reference proteome</keyword>
<dbReference type="AlphaFoldDB" id="A0A8J4YG97"/>
<accession>A0A8J4YG97</accession>
<dbReference type="EMBL" id="JACEEZ010003350">
    <property type="protein sequence ID" value="KAG0727463.1"/>
    <property type="molecule type" value="Genomic_DNA"/>
</dbReference>
<comment type="caution">
    <text evidence="3">The sequence shown here is derived from an EMBL/GenBank/DDBJ whole genome shotgun (WGS) entry which is preliminary data.</text>
</comment>
<keyword evidence="2" id="KW-0472">Membrane</keyword>
<feature type="transmembrane region" description="Helical" evidence="2">
    <location>
        <begin position="21"/>
        <end position="39"/>
    </location>
</feature>
<organism evidence="3 4">
    <name type="scientific">Chionoecetes opilio</name>
    <name type="common">Atlantic snow crab</name>
    <name type="synonym">Cancer opilio</name>
    <dbReference type="NCBI Taxonomy" id="41210"/>
    <lineage>
        <taxon>Eukaryota</taxon>
        <taxon>Metazoa</taxon>
        <taxon>Ecdysozoa</taxon>
        <taxon>Arthropoda</taxon>
        <taxon>Crustacea</taxon>
        <taxon>Multicrustacea</taxon>
        <taxon>Malacostraca</taxon>
        <taxon>Eumalacostraca</taxon>
        <taxon>Eucarida</taxon>
        <taxon>Decapoda</taxon>
        <taxon>Pleocyemata</taxon>
        <taxon>Brachyura</taxon>
        <taxon>Eubrachyura</taxon>
        <taxon>Majoidea</taxon>
        <taxon>Majidae</taxon>
        <taxon>Chionoecetes</taxon>
    </lineage>
</organism>
<evidence type="ECO:0000256" key="2">
    <source>
        <dbReference type="SAM" id="Phobius"/>
    </source>
</evidence>
<reference evidence="3" key="1">
    <citation type="submission" date="2020-07" db="EMBL/GenBank/DDBJ databases">
        <title>The High-quality genome of the commercially important snow crab, Chionoecetes opilio.</title>
        <authorList>
            <person name="Jeong J.-H."/>
            <person name="Ryu S."/>
        </authorList>
    </citation>
    <scope>NUCLEOTIDE SEQUENCE</scope>
    <source>
        <strain evidence="3">MADBK_172401_WGS</strain>
        <tissue evidence="3">Digestive gland</tissue>
    </source>
</reference>
<evidence type="ECO:0000256" key="1">
    <source>
        <dbReference type="SAM" id="MobiDB-lite"/>
    </source>
</evidence>
<name>A0A8J4YG97_CHIOP</name>